<proteinExistence type="predicted"/>
<dbReference type="Pfam" id="PF00512">
    <property type="entry name" value="HisKA"/>
    <property type="match status" value="1"/>
</dbReference>
<name>A0ABW5UUE9_9MICO</name>
<evidence type="ECO:0000256" key="6">
    <source>
        <dbReference type="ARBA" id="ARBA00022741"/>
    </source>
</evidence>
<keyword evidence="7 14" id="KW-0418">Kinase</keyword>
<feature type="compositionally biased region" description="Basic and acidic residues" evidence="11">
    <location>
        <begin position="566"/>
        <end position="576"/>
    </location>
</feature>
<evidence type="ECO:0000256" key="8">
    <source>
        <dbReference type="ARBA" id="ARBA00022840"/>
    </source>
</evidence>
<dbReference type="Gene3D" id="1.10.287.130">
    <property type="match status" value="1"/>
</dbReference>
<dbReference type="CDD" id="cd00075">
    <property type="entry name" value="HATPase"/>
    <property type="match status" value="1"/>
</dbReference>
<evidence type="ECO:0000256" key="2">
    <source>
        <dbReference type="ARBA" id="ARBA00004236"/>
    </source>
</evidence>
<keyword evidence="15" id="KW-1185">Reference proteome</keyword>
<evidence type="ECO:0000259" key="13">
    <source>
        <dbReference type="PROSITE" id="PS50109"/>
    </source>
</evidence>
<dbReference type="CDD" id="cd00082">
    <property type="entry name" value="HisKA"/>
    <property type="match status" value="1"/>
</dbReference>
<dbReference type="Pfam" id="PF02518">
    <property type="entry name" value="HATPase_c"/>
    <property type="match status" value="1"/>
</dbReference>
<feature type="transmembrane region" description="Helical" evidence="12">
    <location>
        <begin position="52"/>
        <end position="70"/>
    </location>
</feature>
<dbReference type="InterPro" id="IPR005467">
    <property type="entry name" value="His_kinase_dom"/>
</dbReference>
<evidence type="ECO:0000313" key="15">
    <source>
        <dbReference type="Proteomes" id="UP001597492"/>
    </source>
</evidence>
<dbReference type="SMART" id="SM00387">
    <property type="entry name" value="HATPase_c"/>
    <property type="match status" value="1"/>
</dbReference>
<evidence type="ECO:0000256" key="5">
    <source>
        <dbReference type="ARBA" id="ARBA00022679"/>
    </source>
</evidence>
<comment type="catalytic activity">
    <reaction evidence="1">
        <text>ATP + protein L-histidine = ADP + protein N-phospho-L-histidine.</text>
        <dbReference type="EC" id="2.7.13.3"/>
    </reaction>
</comment>
<dbReference type="Proteomes" id="UP001597492">
    <property type="component" value="Unassembled WGS sequence"/>
</dbReference>
<evidence type="ECO:0000256" key="3">
    <source>
        <dbReference type="ARBA" id="ARBA00012438"/>
    </source>
</evidence>
<dbReference type="PRINTS" id="PR00344">
    <property type="entry name" value="BCTRLSENSOR"/>
</dbReference>
<dbReference type="InterPro" id="IPR050351">
    <property type="entry name" value="BphY/WalK/GraS-like"/>
</dbReference>
<dbReference type="PROSITE" id="PS50109">
    <property type="entry name" value="HIS_KIN"/>
    <property type="match status" value="1"/>
</dbReference>
<comment type="subcellular location">
    <subcellularLocation>
        <location evidence="2">Cell membrane</location>
    </subcellularLocation>
</comment>
<comment type="caution">
    <text evidence="14">The sequence shown here is derived from an EMBL/GenBank/DDBJ whole genome shotgun (WGS) entry which is preliminary data.</text>
</comment>
<dbReference type="InterPro" id="IPR003594">
    <property type="entry name" value="HATPase_dom"/>
</dbReference>
<dbReference type="SMART" id="SM00388">
    <property type="entry name" value="HisKA"/>
    <property type="match status" value="1"/>
</dbReference>
<keyword evidence="12" id="KW-1133">Transmembrane helix</keyword>
<evidence type="ECO:0000256" key="1">
    <source>
        <dbReference type="ARBA" id="ARBA00000085"/>
    </source>
</evidence>
<dbReference type="InterPro" id="IPR004358">
    <property type="entry name" value="Sig_transdc_His_kin-like_C"/>
</dbReference>
<dbReference type="EMBL" id="JBHUNE010000003">
    <property type="protein sequence ID" value="MFD2757283.1"/>
    <property type="molecule type" value="Genomic_DNA"/>
</dbReference>
<dbReference type="GO" id="GO:0016301">
    <property type="term" value="F:kinase activity"/>
    <property type="evidence" value="ECO:0007669"/>
    <property type="project" value="UniProtKB-KW"/>
</dbReference>
<dbReference type="Gene3D" id="3.30.565.10">
    <property type="entry name" value="Histidine kinase-like ATPase, C-terminal domain"/>
    <property type="match status" value="1"/>
</dbReference>
<keyword evidence="12" id="KW-0472">Membrane</keyword>
<reference evidence="15" key="1">
    <citation type="journal article" date="2019" name="Int. J. Syst. Evol. Microbiol.">
        <title>The Global Catalogue of Microorganisms (GCM) 10K type strain sequencing project: providing services to taxonomists for standard genome sequencing and annotation.</title>
        <authorList>
            <consortium name="The Broad Institute Genomics Platform"/>
            <consortium name="The Broad Institute Genome Sequencing Center for Infectious Disease"/>
            <person name="Wu L."/>
            <person name="Ma J."/>
        </authorList>
    </citation>
    <scope>NUCLEOTIDE SEQUENCE [LARGE SCALE GENOMIC DNA]</scope>
    <source>
        <strain evidence="15">TISTR 1514</strain>
    </source>
</reference>
<dbReference type="InterPro" id="IPR003661">
    <property type="entry name" value="HisK_dim/P_dom"/>
</dbReference>
<feature type="transmembrane region" description="Helical" evidence="12">
    <location>
        <begin position="25"/>
        <end position="45"/>
    </location>
</feature>
<dbReference type="RefSeq" id="WP_019617832.1">
    <property type="nucleotide sequence ID" value="NZ_JBHUNE010000003.1"/>
</dbReference>
<dbReference type="InterPro" id="IPR036890">
    <property type="entry name" value="HATPase_C_sf"/>
</dbReference>
<dbReference type="SUPFAM" id="SSF55874">
    <property type="entry name" value="ATPase domain of HSP90 chaperone/DNA topoisomerase II/histidine kinase"/>
    <property type="match status" value="1"/>
</dbReference>
<sequence length="576" mass="62189">MTERTSVTTLFRRAFEAGERRALTVVQQAAFAVFLAFADLMLLAYRDDTHPWLMLTGFGLLVVATTLSIAEPHLPERLHIDDVVVALNFFAVGASRASTLPDGAALSLLVFFPATWLILSHGRRGLAVAIGLIIVTISVPTLTFGSIVDFPQIVLVCMLPFATLMIGALMIGIDGRLRRALADQERLAKMANHSAELLNSTLNSMDVAVNVLDAEGGTILRNAAAEEIVESQTRGVRTQAGSIILSIDGYHADGVTPFLPAENPIRKAMAGTTTHNELVLLGDPGDDQRAISLSAYPLSGPGPLDGHVMIFASDVTEMQALLRQRDDFISTVSHELRTPLTSILGYADLATEEFHALQGGRAELAGSPLGDYLDVIERNSEQLLGLVEDLLLERQAQAGRLMLTRSKFSLDSLAKQIAESMQPALRRRDMHIEVSADDRVVIDADQRRIAQVLDNLVMNAIKYGNDGGNVAIEVTAHDGVAEVTVIDNGPGMTPRELSQLFVPFFRGTTARASSQRGTGLGLTVVRRILDAHCGTITAESEPGCGTTMRIRIPLEPPLEPPLVSPHESHPRTESAE</sequence>
<dbReference type="PANTHER" id="PTHR42878">
    <property type="entry name" value="TWO-COMPONENT HISTIDINE KINASE"/>
    <property type="match status" value="1"/>
</dbReference>
<gene>
    <name evidence="14" type="ORF">ACFSW7_02685</name>
</gene>
<protein>
    <recommendedName>
        <fullName evidence="10">Sensor-like histidine kinase SenX3</fullName>
        <ecNumber evidence="3">2.7.13.3</ecNumber>
    </recommendedName>
</protein>
<keyword evidence="5" id="KW-0808">Transferase</keyword>
<feature type="transmembrane region" description="Helical" evidence="12">
    <location>
        <begin position="153"/>
        <end position="173"/>
    </location>
</feature>
<dbReference type="EC" id="2.7.13.3" evidence="3"/>
<evidence type="ECO:0000256" key="11">
    <source>
        <dbReference type="SAM" id="MobiDB-lite"/>
    </source>
</evidence>
<keyword evidence="9" id="KW-0902">Two-component regulatory system</keyword>
<dbReference type="SUPFAM" id="SSF55785">
    <property type="entry name" value="PYP-like sensor domain (PAS domain)"/>
    <property type="match status" value="1"/>
</dbReference>
<organism evidence="14 15">
    <name type="scientific">Gulosibacter faecalis</name>
    <dbReference type="NCBI Taxonomy" id="272240"/>
    <lineage>
        <taxon>Bacteria</taxon>
        <taxon>Bacillati</taxon>
        <taxon>Actinomycetota</taxon>
        <taxon>Actinomycetes</taxon>
        <taxon>Micrococcales</taxon>
        <taxon>Microbacteriaceae</taxon>
        <taxon>Gulosibacter</taxon>
    </lineage>
</organism>
<dbReference type="InterPro" id="IPR035965">
    <property type="entry name" value="PAS-like_dom_sf"/>
</dbReference>
<evidence type="ECO:0000256" key="10">
    <source>
        <dbReference type="ARBA" id="ARBA00039401"/>
    </source>
</evidence>
<evidence type="ECO:0000256" key="4">
    <source>
        <dbReference type="ARBA" id="ARBA00022553"/>
    </source>
</evidence>
<evidence type="ECO:0000313" key="14">
    <source>
        <dbReference type="EMBL" id="MFD2757283.1"/>
    </source>
</evidence>
<evidence type="ECO:0000256" key="7">
    <source>
        <dbReference type="ARBA" id="ARBA00022777"/>
    </source>
</evidence>
<dbReference type="PANTHER" id="PTHR42878:SF7">
    <property type="entry name" value="SENSOR HISTIDINE KINASE GLRK"/>
    <property type="match status" value="1"/>
</dbReference>
<feature type="transmembrane region" description="Helical" evidence="12">
    <location>
        <begin position="126"/>
        <end position="147"/>
    </location>
</feature>
<dbReference type="SUPFAM" id="SSF47384">
    <property type="entry name" value="Homodimeric domain of signal transducing histidine kinase"/>
    <property type="match status" value="1"/>
</dbReference>
<evidence type="ECO:0000256" key="12">
    <source>
        <dbReference type="SAM" id="Phobius"/>
    </source>
</evidence>
<accession>A0ABW5UUE9</accession>
<keyword evidence="8" id="KW-0067">ATP-binding</keyword>
<evidence type="ECO:0000256" key="9">
    <source>
        <dbReference type="ARBA" id="ARBA00023012"/>
    </source>
</evidence>
<feature type="domain" description="Histidine kinase" evidence="13">
    <location>
        <begin position="331"/>
        <end position="556"/>
    </location>
</feature>
<keyword evidence="12" id="KW-0812">Transmembrane</keyword>
<dbReference type="InterPro" id="IPR036097">
    <property type="entry name" value="HisK_dim/P_sf"/>
</dbReference>
<dbReference type="Gene3D" id="3.30.450.20">
    <property type="entry name" value="PAS domain"/>
    <property type="match status" value="1"/>
</dbReference>
<feature type="region of interest" description="Disordered" evidence="11">
    <location>
        <begin position="555"/>
        <end position="576"/>
    </location>
</feature>
<keyword evidence="4" id="KW-0597">Phosphoprotein</keyword>
<keyword evidence="6" id="KW-0547">Nucleotide-binding</keyword>